<feature type="domain" description="NAD(P)-binding" evidence="1">
    <location>
        <begin position="7"/>
        <end position="196"/>
    </location>
</feature>
<dbReference type="InterPro" id="IPR051606">
    <property type="entry name" value="Polyketide_Oxido-like"/>
</dbReference>
<dbReference type="PANTHER" id="PTHR43355">
    <property type="entry name" value="FLAVIN REDUCTASE (NADPH)"/>
    <property type="match status" value="1"/>
</dbReference>
<accession>A0A1H3ZUS8</accession>
<organism evidence="2 3">
    <name type="scientific">Arachidicoccus rhizosphaerae</name>
    <dbReference type="NCBI Taxonomy" id="551991"/>
    <lineage>
        <taxon>Bacteria</taxon>
        <taxon>Pseudomonadati</taxon>
        <taxon>Bacteroidota</taxon>
        <taxon>Chitinophagia</taxon>
        <taxon>Chitinophagales</taxon>
        <taxon>Chitinophagaceae</taxon>
        <taxon>Arachidicoccus</taxon>
    </lineage>
</organism>
<dbReference type="Pfam" id="PF13460">
    <property type="entry name" value="NAD_binding_10"/>
    <property type="match status" value="1"/>
</dbReference>
<name>A0A1H3ZUS8_9BACT</name>
<evidence type="ECO:0000313" key="3">
    <source>
        <dbReference type="Proteomes" id="UP000199041"/>
    </source>
</evidence>
<gene>
    <name evidence="2" type="ORF">SAMN05192529_11249</name>
</gene>
<dbReference type="STRING" id="551991.SAMN05192529_11249"/>
<dbReference type="Proteomes" id="UP000199041">
    <property type="component" value="Unassembled WGS sequence"/>
</dbReference>
<dbReference type="EMBL" id="FNQY01000012">
    <property type="protein sequence ID" value="SEA27420.1"/>
    <property type="molecule type" value="Genomic_DNA"/>
</dbReference>
<dbReference type="Gene3D" id="3.40.50.720">
    <property type="entry name" value="NAD(P)-binding Rossmann-like Domain"/>
    <property type="match status" value="1"/>
</dbReference>
<dbReference type="GO" id="GO:0016646">
    <property type="term" value="F:oxidoreductase activity, acting on the CH-NH group of donors, NAD or NADP as acceptor"/>
    <property type="evidence" value="ECO:0007669"/>
    <property type="project" value="TreeGrafter"/>
</dbReference>
<proteinExistence type="predicted"/>
<keyword evidence="3" id="KW-1185">Reference proteome</keyword>
<evidence type="ECO:0000259" key="1">
    <source>
        <dbReference type="Pfam" id="PF13460"/>
    </source>
</evidence>
<dbReference type="InterPro" id="IPR016040">
    <property type="entry name" value="NAD(P)-bd_dom"/>
</dbReference>
<evidence type="ECO:0000313" key="2">
    <source>
        <dbReference type="EMBL" id="SEA27420.1"/>
    </source>
</evidence>
<reference evidence="2 3" key="1">
    <citation type="submission" date="2016-10" db="EMBL/GenBank/DDBJ databases">
        <authorList>
            <person name="de Groot N.N."/>
        </authorList>
    </citation>
    <scope>NUCLEOTIDE SEQUENCE [LARGE SCALE GENOMIC DNA]</scope>
    <source>
        <strain evidence="2 3">Vu-144</strain>
    </source>
</reference>
<sequence>MKVVVIGATGFVGKAILKEASDKGLTVTAIARDVTMAPALPNVTAVAADVNKTEELTAIFKDQDAIISAYNAGWANPNIYDDFIKGSKAIQAAAKAAGVKRLLVIGGAGSLYIGENQLVDSDEFPKEWKPGATAARDYLSSLRQEKELDWTFLSPAIELVPGERTGVFRLGLENPVFDEAGKSKISVEDLAVAVVGEILQPQHIQKRFTLGY</sequence>
<dbReference type="InterPro" id="IPR036291">
    <property type="entry name" value="NAD(P)-bd_dom_sf"/>
</dbReference>
<protein>
    <recommendedName>
        <fullName evidence="1">NAD(P)-binding domain-containing protein</fullName>
    </recommendedName>
</protein>
<dbReference type="OrthoDB" id="9785372at2"/>
<dbReference type="PANTHER" id="PTHR43355:SF2">
    <property type="entry name" value="FLAVIN REDUCTASE (NADPH)"/>
    <property type="match status" value="1"/>
</dbReference>
<dbReference type="RefSeq" id="WP_091398287.1">
    <property type="nucleotide sequence ID" value="NZ_FNQY01000012.1"/>
</dbReference>
<dbReference type="SUPFAM" id="SSF51735">
    <property type="entry name" value="NAD(P)-binding Rossmann-fold domains"/>
    <property type="match status" value="1"/>
</dbReference>
<dbReference type="AlphaFoldDB" id="A0A1H3ZUS8"/>